<dbReference type="SUPFAM" id="SSF56801">
    <property type="entry name" value="Acetyl-CoA synthetase-like"/>
    <property type="match status" value="1"/>
</dbReference>
<feature type="domain" description="AMP-dependent synthetase/ligase" evidence="2">
    <location>
        <begin position="17"/>
        <end position="132"/>
    </location>
</feature>
<keyword evidence="4" id="KW-1185">Reference proteome</keyword>
<evidence type="ECO:0000313" key="4">
    <source>
        <dbReference type="Proteomes" id="UP001592581"/>
    </source>
</evidence>
<protein>
    <submittedName>
        <fullName evidence="3">AMP-binding protein</fullName>
    </submittedName>
</protein>
<dbReference type="Proteomes" id="UP001592581">
    <property type="component" value="Unassembled WGS sequence"/>
</dbReference>
<organism evidence="3 4">
    <name type="scientific">Streptacidiphilus jeojiensis</name>
    <dbReference type="NCBI Taxonomy" id="3229225"/>
    <lineage>
        <taxon>Bacteria</taxon>
        <taxon>Bacillati</taxon>
        <taxon>Actinomycetota</taxon>
        <taxon>Actinomycetes</taxon>
        <taxon>Kitasatosporales</taxon>
        <taxon>Streptomycetaceae</taxon>
        <taxon>Streptacidiphilus</taxon>
    </lineage>
</organism>
<dbReference type="InterPro" id="IPR000873">
    <property type="entry name" value="AMP-dep_synth/lig_dom"/>
</dbReference>
<evidence type="ECO:0000259" key="2">
    <source>
        <dbReference type="Pfam" id="PF00501"/>
    </source>
</evidence>
<dbReference type="EMBL" id="JBEUKS010000017">
    <property type="protein sequence ID" value="MFC1443516.1"/>
    <property type="molecule type" value="Genomic_DNA"/>
</dbReference>
<dbReference type="PANTHER" id="PTHR24095:SF14">
    <property type="entry name" value="ACETYL-COENZYME A SYNTHETASE 1"/>
    <property type="match status" value="1"/>
</dbReference>
<sequence>MPTLMTPMDPHADPLRAADQVALHWLGDSGEAELYTFDGLEDQVRRAAAVFRAAGVGEGDAVLVFLPAMPEAVIATLACERLRARVVIGSEAEDGAVTQSTVAGPGATAALRELIRVERPQVVVTADAVLLNGRLQSPKAAVDRALRGTGTDGTVGSVLVVQRNAYPVGWTPGRDRWWHQALAGSVSRRFRTPMASVTSSSSKSR</sequence>
<evidence type="ECO:0000256" key="1">
    <source>
        <dbReference type="ARBA" id="ARBA00022990"/>
    </source>
</evidence>
<keyword evidence="1" id="KW-0007">Acetylation</keyword>
<dbReference type="Gene3D" id="3.40.50.12780">
    <property type="entry name" value="N-terminal domain of ligase-like"/>
    <property type="match status" value="1"/>
</dbReference>
<gene>
    <name evidence="3" type="ORF">ABUW04_35285</name>
</gene>
<evidence type="ECO:0000313" key="3">
    <source>
        <dbReference type="EMBL" id="MFC1443516.1"/>
    </source>
</evidence>
<dbReference type="InterPro" id="IPR042099">
    <property type="entry name" value="ANL_N_sf"/>
</dbReference>
<proteinExistence type="predicted"/>
<accession>A0ABV6XZ18</accession>
<dbReference type="Pfam" id="PF00501">
    <property type="entry name" value="AMP-binding"/>
    <property type="match status" value="1"/>
</dbReference>
<name>A0ABV6XZ18_9ACTN</name>
<dbReference type="PANTHER" id="PTHR24095">
    <property type="entry name" value="ACETYL-COENZYME A SYNTHETASE"/>
    <property type="match status" value="1"/>
</dbReference>
<dbReference type="RefSeq" id="WP_380568482.1">
    <property type="nucleotide sequence ID" value="NZ_JBEUKS010000017.1"/>
</dbReference>
<comment type="caution">
    <text evidence="3">The sequence shown here is derived from an EMBL/GenBank/DDBJ whole genome shotgun (WGS) entry which is preliminary data.</text>
</comment>
<reference evidence="3 4" key="1">
    <citation type="submission" date="2024-06" db="EMBL/GenBank/DDBJ databases">
        <authorList>
            <person name="Lee S.D."/>
        </authorList>
    </citation>
    <scope>NUCLEOTIDE SEQUENCE [LARGE SCALE GENOMIC DNA]</scope>
    <source>
        <strain evidence="3 4">N1-10</strain>
    </source>
</reference>